<keyword evidence="2" id="KW-1185">Reference proteome</keyword>
<reference evidence="1 2" key="1">
    <citation type="submission" date="2024-09" db="EMBL/GenBank/DDBJ databases">
        <authorList>
            <person name="Lee S.D."/>
        </authorList>
    </citation>
    <scope>NUCLEOTIDE SEQUENCE [LARGE SCALE GENOMIC DNA]</scope>
    <source>
        <strain evidence="1 2">N1-12</strain>
    </source>
</reference>
<dbReference type="RefSeq" id="WP_380527877.1">
    <property type="nucleotide sequence ID" value="NZ_JBHFAA010000025.1"/>
</dbReference>
<sequence length="90" mass="9653">MTKAWQEYAVDLRALLGQAGVATPNCLPGEPDDCGADFAHHCMGYLAALKAKADHALTHMHHGDPAGERAATKLYDHWSAQFAAESVDCC</sequence>
<protein>
    <submittedName>
        <fullName evidence="1">Uncharacterized protein</fullName>
    </submittedName>
</protein>
<evidence type="ECO:0000313" key="1">
    <source>
        <dbReference type="EMBL" id="MFC1428513.1"/>
    </source>
</evidence>
<evidence type="ECO:0000313" key="2">
    <source>
        <dbReference type="Proteomes" id="UP001592529"/>
    </source>
</evidence>
<comment type="caution">
    <text evidence="1">The sequence shown here is derived from an EMBL/GenBank/DDBJ whole genome shotgun (WGS) entry which is preliminary data.</text>
</comment>
<organism evidence="1 2">
    <name type="scientific">Streptacidiphilus alkalitolerans</name>
    <dbReference type="NCBI Taxonomy" id="3342712"/>
    <lineage>
        <taxon>Bacteria</taxon>
        <taxon>Bacillati</taxon>
        <taxon>Actinomycetota</taxon>
        <taxon>Actinomycetes</taxon>
        <taxon>Kitasatosporales</taxon>
        <taxon>Streptomycetaceae</taxon>
        <taxon>Streptacidiphilus</taxon>
    </lineage>
</organism>
<dbReference type="EMBL" id="JBHFAA010000025">
    <property type="protein sequence ID" value="MFC1428513.1"/>
    <property type="molecule type" value="Genomic_DNA"/>
</dbReference>
<name>A0ABV6WR42_9ACTN</name>
<accession>A0ABV6WR42</accession>
<dbReference type="Proteomes" id="UP001592529">
    <property type="component" value="Unassembled WGS sequence"/>
</dbReference>
<proteinExistence type="predicted"/>
<gene>
    <name evidence="1" type="ORF">ACEZCY_35665</name>
</gene>